<dbReference type="PANTHER" id="PTHR31286">
    <property type="entry name" value="GLYCINE-RICH CELL WALL STRUCTURAL PROTEIN 1.8-LIKE"/>
    <property type="match status" value="1"/>
</dbReference>
<protein>
    <submittedName>
        <fullName evidence="6">Uncharacterized protein</fullName>
    </submittedName>
</protein>
<dbReference type="Pfam" id="PF13966">
    <property type="entry name" value="zf-RVT"/>
    <property type="match status" value="1"/>
</dbReference>
<dbReference type="InterPro" id="IPR040256">
    <property type="entry name" value="At4g02000-like"/>
</dbReference>
<evidence type="ECO:0000259" key="3">
    <source>
        <dbReference type="Pfam" id="PF13966"/>
    </source>
</evidence>
<accession>A0A8S1ZY66</accession>
<evidence type="ECO:0000313" key="7">
    <source>
        <dbReference type="Proteomes" id="UP000682877"/>
    </source>
</evidence>
<dbReference type="InterPro" id="IPR025836">
    <property type="entry name" value="Zn_knuckle_CX2CX4HX4C"/>
</dbReference>
<feature type="domain" description="DUF4283" evidence="4">
    <location>
        <begin position="72"/>
        <end position="140"/>
    </location>
</feature>
<dbReference type="Pfam" id="PF13456">
    <property type="entry name" value="RVT_3"/>
    <property type="match status" value="1"/>
</dbReference>
<evidence type="ECO:0000313" key="6">
    <source>
        <dbReference type="EMBL" id="CAE5978395.1"/>
    </source>
</evidence>
<dbReference type="Pfam" id="PF14111">
    <property type="entry name" value="DUF4283"/>
    <property type="match status" value="1"/>
</dbReference>
<dbReference type="InterPro" id="IPR025558">
    <property type="entry name" value="DUF4283"/>
</dbReference>
<feature type="compositionally biased region" description="Polar residues" evidence="1">
    <location>
        <begin position="420"/>
        <end position="431"/>
    </location>
</feature>
<dbReference type="InterPro" id="IPR026960">
    <property type="entry name" value="RVT-Znf"/>
</dbReference>
<keyword evidence="7" id="KW-1185">Reference proteome</keyword>
<feature type="domain" description="Reverse transcriptase zinc-binding" evidence="3">
    <location>
        <begin position="532"/>
        <end position="626"/>
    </location>
</feature>
<sequence length="821" mass="94684">MDFKQVLKQFALFLLTPFDFTLSLPKWLIIYGEQFKRLTWGRMKIHLSYRRRLWQGRKPRIDSSCWDDQLPRRQNLRSIVASMPRVWGQSSLVHGRIIPGNQFQFVFPSEESLETVIRRGPWAFNDRMLILQRWTPLMNPPLINFIPFWIQVRGIALQYLTLEVINSIGRALGNLADVDYDAETAARVEFVRIQINWNIDTPVMFQRNFQFQRGVNTLLRFRFERLRGFCEVCGMLTHDSGACLIQNGGEEDHQDGDDDDHAEPNPPVNQNQNQGVVIREIEADEANGDVMEDEPAMAVVNEAEEIEAIADIDPHHNALVDYEDEQEDRMALSIFRGEWDANELFNPVPIFENSTGDIPGSEANRVYSANIHPRTEIMEETLRVREEVAVERGKRKKEDTIEQSEETVNTKVKFQELEEGSSSSHKSNQCRGAQGDDKIKEVASDLNYPHYVTVPPRGPGYKSSFIWKSLLEGRDLLRKGMRFLIGNGNTTQAWLDPWLPKLGVAYGPVTGADCGGGHSDMLGWHYTDSGIYTVKSGYWLASHSQEYQEDIQPPPGSQVIKDAIWKMRTAPKLQHFLWRMISNALAMKTELARRGVAIDTICKRCQRSDKTTAHLFFECPHVQEIWKGNQQLHHIICNPTNSFMLKIKAVIECYNNDNLSSLEHQIPIWTLWRIWKSRNQLLYQNLESTWQHDTIKSIEEATEWVSCWQDDLSRNATPDSLQRNSRRSHWKKPRQDFIKCNYDCKFSQNGNETRSAWIVRDSDGFFIRAGLSRGGRVLSVLEAELQSLVMAMQHTWSQGNRRVIFEGDNQTVLKLGKQQSG</sequence>
<dbReference type="Proteomes" id="UP000682877">
    <property type="component" value="Chromosome 3"/>
</dbReference>
<evidence type="ECO:0000259" key="5">
    <source>
        <dbReference type="Pfam" id="PF14392"/>
    </source>
</evidence>
<evidence type="ECO:0000259" key="4">
    <source>
        <dbReference type="Pfam" id="PF14111"/>
    </source>
</evidence>
<dbReference type="CDD" id="cd06222">
    <property type="entry name" value="RNase_H_like"/>
    <property type="match status" value="1"/>
</dbReference>
<evidence type="ECO:0000259" key="2">
    <source>
        <dbReference type="Pfam" id="PF13456"/>
    </source>
</evidence>
<feature type="compositionally biased region" description="Acidic residues" evidence="1">
    <location>
        <begin position="252"/>
        <end position="261"/>
    </location>
</feature>
<dbReference type="GO" id="GO:0003676">
    <property type="term" value="F:nucleic acid binding"/>
    <property type="evidence" value="ECO:0007669"/>
    <property type="project" value="InterPro"/>
</dbReference>
<proteinExistence type="predicted"/>
<feature type="domain" description="RNase H type-1" evidence="2">
    <location>
        <begin position="741"/>
        <end position="819"/>
    </location>
</feature>
<name>A0A8S1ZY66_ARAAE</name>
<dbReference type="Gene3D" id="3.30.420.10">
    <property type="entry name" value="Ribonuclease H-like superfamily/Ribonuclease H"/>
    <property type="match status" value="1"/>
</dbReference>
<dbReference type="Pfam" id="PF14392">
    <property type="entry name" value="zf-CCHC_4"/>
    <property type="match status" value="1"/>
</dbReference>
<dbReference type="InterPro" id="IPR036397">
    <property type="entry name" value="RNaseH_sf"/>
</dbReference>
<gene>
    <name evidence="6" type="ORF">AARE701A_LOCUS8428</name>
</gene>
<organism evidence="6 7">
    <name type="scientific">Arabidopsis arenosa</name>
    <name type="common">Sand rock-cress</name>
    <name type="synonym">Cardaminopsis arenosa</name>
    <dbReference type="NCBI Taxonomy" id="38785"/>
    <lineage>
        <taxon>Eukaryota</taxon>
        <taxon>Viridiplantae</taxon>
        <taxon>Streptophyta</taxon>
        <taxon>Embryophyta</taxon>
        <taxon>Tracheophyta</taxon>
        <taxon>Spermatophyta</taxon>
        <taxon>Magnoliopsida</taxon>
        <taxon>eudicotyledons</taxon>
        <taxon>Gunneridae</taxon>
        <taxon>Pentapetalae</taxon>
        <taxon>rosids</taxon>
        <taxon>malvids</taxon>
        <taxon>Brassicales</taxon>
        <taxon>Brassicaceae</taxon>
        <taxon>Camelineae</taxon>
        <taxon>Arabidopsis</taxon>
    </lineage>
</organism>
<dbReference type="EMBL" id="LR999453">
    <property type="protein sequence ID" value="CAE5978395.1"/>
    <property type="molecule type" value="Genomic_DNA"/>
</dbReference>
<feature type="region of interest" description="Disordered" evidence="1">
    <location>
        <begin position="246"/>
        <end position="274"/>
    </location>
</feature>
<reference evidence="6" key="1">
    <citation type="submission" date="2021-01" db="EMBL/GenBank/DDBJ databases">
        <authorList>
            <person name="Bezrukov I."/>
        </authorList>
    </citation>
    <scope>NUCLEOTIDE SEQUENCE</scope>
</reference>
<dbReference type="InterPro" id="IPR002156">
    <property type="entry name" value="RNaseH_domain"/>
</dbReference>
<dbReference type="AlphaFoldDB" id="A0A8S1ZY66"/>
<evidence type="ECO:0000256" key="1">
    <source>
        <dbReference type="SAM" id="MobiDB-lite"/>
    </source>
</evidence>
<dbReference type="PANTHER" id="PTHR31286:SF162">
    <property type="entry name" value="DUF4283 DOMAIN-CONTAINING PROTEIN-RELATED"/>
    <property type="match status" value="1"/>
</dbReference>
<feature type="region of interest" description="Disordered" evidence="1">
    <location>
        <begin position="400"/>
        <end position="435"/>
    </location>
</feature>
<dbReference type="InterPro" id="IPR044730">
    <property type="entry name" value="RNase_H-like_dom_plant"/>
</dbReference>
<feature type="domain" description="Zinc knuckle CX2CX4HX4C" evidence="5">
    <location>
        <begin position="198"/>
        <end position="244"/>
    </location>
</feature>
<dbReference type="GO" id="GO:0004523">
    <property type="term" value="F:RNA-DNA hybrid ribonuclease activity"/>
    <property type="evidence" value="ECO:0007669"/>
    <property type="project" value="InterPro"/>
</dbReference>